<dbReference type="InterPro" id="IPR001202">
    <property type="entry name" value="WW_dom"/>
</dbReference>
<feature type="region of interest" description="Disordered" evidence="1">
    <location>
        <begin position="408"/>
        <end position="472"/>
    </location>
</feature>
<feature type="compositionally biased region" description="Basic and acidic residues" evidence="1">
    <location>
        <begin position="873"/>
        <end position="884"/>
    </location>
</feature>
<keyword evidence="4" id="KW-1185">Reference proteome</keyword>
<feature type="compositionally biased region" description="Polar residues" evidence="1">
    <location>
        <begin position="526"/>
        <end position="542"/>
    </location>
</feature>
<feature type="compositionally biased region" description="Low complexity" evidence="1">
    <location>
        <begin position="52"/>
        <end position="72"/>
    </location>
</feature>
<feature type="region of interest" description="Disordered" evidence="1">
    <location>
        <begin position="15"/>
        <end position="113"/>
    </location>
</feature>
<feature type="domain" description="WW" evidence="2">
    <location>
        <begin position="173"/>
        <end position="207"/>
    </location>
</feature>
<sequence>MGKRKERRLAALGNAGRRIKLDLFAEPSGDLGGSSVNNGVGGDIDPSQRAELPNSPSSSGQQPQNPLLLLGQYSDDDLDEESSKRSDSSISENSPADHNDQEEPIDEGKDGNTNALEDLTVQKVDQQDMRIDSLPVDAFGGESDATASDDALKEKDSLEKISITGISNAQVIGDVSAGWRMVVHEESNQYYYWNTETGETSWEIPAVLAQHNQLTSDHKACAAEYMEAAQVGANLSTSTLAAGLDNSLAALLVEGSVGNGLIPQSTEVHGNGPQMNDWVEGYRNEYVKGKNWDAEAHQGETQSNFAAVNTALGDVSSVASEHIHDALANDHRGTNLSTSLMKQCESLLERLESLKGYGTHLQGQDQMLKYIIEVEMRLSDIKSLSTYGSPLLPFWVHCERRLKQLEDKRKTSQENMGEVSEADANENSKKSEVSPVSTSIENDSHDKGDYGSIHSSNIPAGSPSMHLEGGAPVSEELNGTIHECLPAEDIDMDVDMEVEEGEFCPASITTVGDTLSAEDVGPNEKMVQSNPPAEHLSSSSGDALTVPPTPDEEWIPPPPPDNDQVPPPPPDKTGQPLPYTEQYNLTYPDLNYQYYGHTVAVPSCNFYGNTDGSQAAVPHASLYYIPTPSTYVETTSVMVNSVQPVEYYNVQDGSVLVPVVSGVESSQSYIESGPVSYDTLASDQIKTDDSTAELNVKLGGSAVGVGTDLASKGVPSTLTTIEAPTLASVKETANASSTNAVTASTVASASASASALLTGVKVQTKVSRKKRTVAVAPSLRSNKKVSSLVDKWNAAKEELNESEEEEPKSAYEILERKRQREIEEWRAKQIASGEAKDNANFQPLGGDWRERVKRRRAQAAKEAALTLPEAPTDENKQPDLEELSKGLPSGWQVYWDESSKKVYYGNVITSETTWTRPRK</sequence>
<feature type="region of interest" description="Disordered" evidence="1">
    <location>
        <begin position="515"/>
        <end position="581"/>
    </location>
</feature>
<dbReference type="SUPFAM" id="SSF51045">
    <property type="entry name" value="WW domain"/>
    <property type="match status" value="2"/>
</dbReference>
<name>A0A9Q1A0Y8_SALPP</name>
<dbReference type="PANTHER" id="PTHR47852">
    <property type="entry name" value="OS06G0298400 PROTEIN"/>
    <property type="match status" value="1"/>
</dbReference>
<evidence type="ECO:0000259" key="2">
    <source>
        <dbReference type="PROSITE" id="PS50020"/>
    </source>
</evidence>
<evidence type="ECO:0000313" key="3">
    <source>
        <dbReference type="EMBL" id="KAJ6754019.1"/>
    </source>
</evidence>
<gene>
    <name evidence="3" type="ORF">OIU79_026788</name>
</gene>
<dbReference type="SMART" id="SM00456">
    <property type="entry name" value="WW"/>
    <property type="match status" value="2"/>
</dbReference>
<dbReference type="OrthoDB" id="2367685at2759"/>
<comment type="caution">
    <text evidence="3">The sequence shown here is derived from an EMBL/GenBank/DDBJ whole genome shotgun (WGS) entry which is preliminary data.</text>
</comment>
<reference evidence="3" key="2">
    <citation type="journal article" date="2023" name="Int. J. Mol. Sci.">
        <title>De Novo Assembly and Annotation of 11 Diverse Shrub Willow (Salix) Genomes Reveals Novel Gene Organization in Sex-Linked Regions.</title>
        <authorList>
            <person name="Hyden B."/>
            <person name="Feng K."/>
            <person name="Yates T.B."/>
            <person name="Jawdy S."/>
            <person name="Cereghino C."/>
            <person name="Smart L.B."/>
            <person name="Muchero W."/>
        </authorList>
    </citation>
    <scope>NUCLEOTIDE SEQUENCE</scope>
    <source>
        <tissue evidence="3">Shoot tip</tissue>
    </source>
</reference>
<feature type="region of interest" description="Disordered" evidence="1">
    <location>
        <begin position="855"/>
        <end position="884"/>
    </location>
</feature>
<dbReference type="InterPro" id="IPR036020">
    <property type="entry name" value="WW_dom_sf"/>
</dbReference>
<dbReference type="Proteomes" id="UP001151532">
    <property type="component" value="Chromosome 16"/>
</dbReference>
<dbReference type="PANTHER" id="PTHR47852:SF2">
    <property type="entry name" value="WW DOMAIN-CONTAINING PROTEIN"/>
    <property type="match status" value="1"/>
</dbReference>
<reference evidence="3" key="1">
    <citation type="submission" date="2022-11" db="EMBL/GenBank/DDBJ databases">
        <authorList>
            <person name="Hyden B.L."/>
            <person name="Feng K."/>
            <person name="Yates T."/>
            <person name="Jawdy S."/>
            <person name="Smart L.B."/>
            <person name="Muchero W."/>
        </authorList>
    </citation>
    <scope>NUCLEOTIDE SEQUENCE</scope>
    <source>
        <tissue evidence="3">Shoot tip</tissue>
    </source>
</reference>
<evidence type="ECO:0000313" key="4">
    <source>
        <dbReference type="Proteomes" id="UP001151532"/>
    </source>
</evidence>
<accession>A0A9Q1A0Y8</accession>
<dbReference type="Gene3D" id="2.20.70.10">
    <property type="match status" value="2"/>
</dbReference>
<dbReference type="EMBL" id="JAPFFK010000007">
    <property type="protein sequence ID" value="KAJ6754019.1"/>
    <property type="molecule type" value="Genomic_DNA"/>
</dbReference>
<dbReference type="AlphaFoldDB" id="A0A9Q1A0Y8"/>
<protein>
    <recommendedName>
        <fullName evidence="2">WW domain-containing protein</fullName>
    </recommendedName>
</protein>
<feature type="compositionally biased region" description="Pro residues" evidence="1">
    <location>
        <begin position="555"/>
        <end position="571"/>
    </location>
</feature>
<proteinExistence type="predicted"/>
<dbReference type="PROSITE" id="PS50020">
    <property type="entry name" value="WW_DOMAIN_2"/>
    <property type="match status" value="2"/>
</dbReference>
<feature type="compositionally biased region" description="Basic and acidic residues" evidence="1">
    <location>
        <begin position="95"/>
        <end position="110"/>
    </location>
</feature>
<organism evidence="3 4">
    <name type="scientific">Salix purpurea</name>
    <name type="common">Purple osier willow</name>
    <dbReference type="NCBI Taxonomy" id="77065"/>
    <lineage>
        <taxon>Eukaryota</taxon>
        <taxon>Viridiplantae</taxon>
        <taxon>Streptophyta</taxon>
        <taxon>Embryophyta</taxon>
        <taxon>Tracheophyta</taxon>
        <taxon>Spermatophyta</taxon>
        <taxon>Magnoliopsida</taxon>
        <taxon>eudicotyledons</taxon>
        <taxon>Gunneridae</taxon>
        <taxon>Pentapetalae</taxon>
        <taxon>rosids</taxon>
        <taxon>fabids</taxon>
        <taxon>Malpighiales</taxon>
        <taxon>Salicaceae</taxon>
        <taxon>Saliceae</taxon>
        <taxon>Salix</taxon>
    </lineage>
</organism>
<feature type="domain" description="WW" evidence="2">
    <location>
        <begin position="885"/>
        <end position="919"/>
    </location>
</feature>
<dbReference type="Pfam" id="PF00397">
    <property type="entry name" value="WW"/>
    <property type="match status" value="2"/>
</dbReference>
<dbReference type="PROSITE" id="PS01159">
    <property type="entry name" value="WW_DOMAIN_1"/>
    <property type="match status" value="2"/>
</dbReference>
<dbReference type="CDD" id="cd00201">
    <property type="entry name" value="WW"/>
    <property type="match status" value="2"/>
</dbReference>
<evidence type="ECO:0000256" key="1">
    <source>
        <dbReference type="SAM" id="MobiDB-lite"/>
    </source>
</evidence>